<sequence>MRALHAVLVSLLVLTAGCGASLGGGDDASTVAPRLAGTPGETTTTPVLPNGSLPPGVAPDDADQVDERGLYLAHERTLDGRSVTWRHQRLWTNATGSVVAWRTSTSWRDGAAQRHASASGGTDPALAGGTPTEFDYWTDGDVFLTRQRLADGTVRRTAADGGPPSRIANIGAGRTTLESVLTGVDLRYVGVDRDGAGDDYDTAVHLLAATPDGGRLTLRVTASGVVRSFLLRTEVVVDGEPLTVVRRFRTSDVGETVVERPAWTPNGTD</sequence>
<name>A0ABD5WAE5_9EURY</name>
<comment type="caution">
    <text evidence="2">The sequence shown here is derived from an EMBL/GenBank/DDBJ whole genome shotgun (WGS) entry which is preliminary data.</text>
</comment>
<protein>
    <recommendedName>
        <fullName evidence="4">Lipoprotein</fullName>
    </recommendedName>
</protein>
<accession>A0ABD5WAE5</accession>
<feature type="region of interest" description="Disordered" evidence="1">
    <location>
        <begin position="23"/>
        <end position="63"/>
    </location>
</feature>
<dbReference type="AlphaFoldDB" id="A0ABD5WAE5"/>
<dbReference type="GeneID" id="81126794"/>
<keyword evidence="3" id="KW-1185">Reference proteome</keyword>
<evidence type="ECO:0000313" key="3">
    <source>
        <dbReference type="Proteomes" id="UP001596461"/>
    </source>
</evidence>
<evidence type="ECO:0008006" key="4">
    <source>
        <dbReference type="Google" id="ProtNLM"/>
    </source>
</evidence>
<evidence type="ECO:0000256" key="1">
    <source>
        <dbReference type="SAM" id="MobiDB-lite"/>
    </source>
</evidence>
<gene>
    <name evidence="2" type="ORF">ACFQL9_03465</name>
</gene>
<reference evidence="2 3" key="1">
    <citation type="journal article" date="2019" name="Int. J. Syst. Evol. Microbiol.">
        <title>The Global Catalogue of Microorganisms (GCM) 10K type strain sequencing project: providing services to taxonomists for standard genome sequencing and annotation.</title>
        <authorList>
            <consortium name="The Broad Institute Genomics Platform"/>
            <consortium name="The Broad Institute Genome Sequencing Center for Infectious Disease"/>
            <person name="Wu L."/>
            <person name="Ma J."/>
        </authorList>
    </citation>
    <scope>NUCLEOTIDE SEQUENCE [LARGE SCALE GENOMIC DNA]</scope>
    <source>
        <strain evidence="2 3">DT31</strain>
    </source>
</reference>
<organism evidence="2 3">
    <name type="scientific">Halobaculum lipolyticum</name>
    <dbReference type="NCBI Taxonomy" id="3032001"/>
    <lineage>
        <taxon>Archaea</taxon>
        <taxon>Methanobacteriati</taxon>
        <taxon>Methanobacteriota</taxon>
        <taxon>Stenosarchaea group</taxon>
        <taxon>Halobacteria</taxon>
        <taxon>Halobacteriales</taxon>
        <taxon>Haloferacaceae</taxon>
        <taxon>Halobaculum</taxon>
    </lineage>
</organism>
<feature type="region of interest" description="Disordered" evidence="1">
    <location>
        <begin position="111"/>
        <end position="131"/>
    </location>
</feature>
<dbReference type="EMBL" id="JBHTAH010000002">
    <property type="protein sequence ID" value="MFC7068688.1"/>
    <property type="molecule type" value="Genomic_DNA"/>
</dbReference>
<evidence type="ECO:0000313" key="2">
    <source>
        <dbReference type="EMBL" id="MFC7068688.1"/>
    </source>
</evidence>
<dbReference type="RefSeq" id="WP_284033506.1">
    <property type="nucleotide sequence ID" value="NZ_CP126155.1"/>
</dbReference>
<proteinExistence type="predicted"/>
<dbReference type="Proteomes" id="UP001596461">
    <property type="component" value="Unassembled WGS sequence"/>
</dbReference>